<dbReference type="Pfam" id="PF14064">
    <property type="entry name" value="HmuY"/>
    <property type="match status" value="2"/>
</dbReference>
<dbReference type="AlphaFoldDB" id="A0A5J4SDR5"/>
<comment type="caution">
    <text evidence="1">The sequence shown here is derived from an EMBL/GenBank/DDBJ whole genome shotgun (WGS) entry which is preliminary data.</text>
</comment>
<reference evidence="1" key="1">
    <citation type="submission" date="2019-03" db="EMBL/GenBank/DDBJ databases">
        <title>Single cell metagenomics reveals metabolic interactions within the superorganism composed of flagellate Streblomastix strix and complex community of Bacteroidetes bacteria on its surface.</title>
        <authorList>
            <person name="Treitli S.C."/>
            <person name="Kolisko M."/>
            <person name="Husnik F."/>
            <person name="Keeling P."/>
            <person name="Hampl V."/>
        </authorList>
    </citation>
    <scope>NUCLEOTIDE SEQUENCE</scope>
    <source>
        <strain evidence="1">STM</strain>
    </source>
</reference>
<dbReference type="InterPro" id="IPR025921">
    <property type="entry name" value="HmuY"/>
</dbReference>
<protein>
    <recommendedName>
        <fullName evidence="2">Calx-beta domain-containing protein</fullName>
    </recommendedName>
</protein>
<dbReference type="SUPFAM" id="SSF141072">
    <property type="entry name" value="CalX-like"/>
    <property type="match status" value="1"/>
</dbReference>
<proteinExistence type="predicted"/>
<organism evidence="1">
    <name type="scientific">termite gut metagenome</name>
    <dbReference type="NCBI Taxonomy" id="433724"/>
    <lineage>
        <taxon>unclassified sequences</taxon>
        <taxon>metagenomes</taxon>
        <taxon>organismal metagenomes</taxon>
    </lineage>
</organism>
<dbReference type="InterPro" id="IPR038081">
    <property type="entry name" value="CalX-like_sf"/>
</dbReference>
<dbReference type="Gene3D" id="2.60.40.2030">
    <property type="match status" value="1"/>
</dbReference>
<name>A0A5J4SDR5_9ZZZZ</name>
<evidence type="ECO:0000313" key="1">
    <source>
        <dbReference type="EMBL" id="KAA6344299.1"/>
    </source>
</evidence>
<dbReference type="CDD" id="cd12105">
    <property type="entry name" value="HmuY"/>
    <property type="match status" value="1"/>
</dbReference>
<dbReference type="EMBL" id="SNRY01000225">
    <property type="protein sequence ID" value="KAA6344299.1"/>
    <property type="molecule type" value="Genomic_DNA"/>
</dbReference>
<gene>
    <name evidence="1" type="ORF">EZS27_008078</name>
</gene>
<accession>A0A5J4SDR5</accession>
<sequence length="475" mass="52165">MKRLFYLFLFVTCVNLSSCNNEDDLKLQDISVHFSATELGIDEDEISASVTVSLSRAAESNVEVTIGVATNKVVYGADFTTVPETTVNTMIVTIPAGSTSASIEVSKVEEVAFEGTEKVNLTIVSLSEGFVIGEQKEAVVTFGGIVSEGQNSLILEGKRETENYANSVYVDLSSNKQIPIDRKSWSLGFYSGDDFRVVLNGACETVATASDKTDITTVTLADAEAAINLAASTQASTGNLPVEVIDDFEGTLEGTVFGEVSATDAENKIYFVVSANTEQIVYGNPGFVRNPDRSQWYKVKITRNGEGYKVQYAKVSDLDIKTVNIPKTPGYNFTFFSLETGKTVPAEPGSRKWDIVWGYNVSFTSIMGGRPYYMQDLILINNLDGVECAEVLTETILYEDFNSTSLASLPQVVFSNKRNAIADKWRNTGTGIYTDRYYIIKDPNGNYYKLKFLRFGVANDGVERGRPEIAYQLIK</sequence>
<evidence type="ECO:0008006" key="2">
    <source>
        <dbReference type="Google" id="ProtNLM"/>
    </source>
</evidence>